<dbReference type="InterPro" id="IPR006566">
    <property type="entry name" value="FBD"/>
</dbReference>
<accession>A0A7G2FCK8</accession>
<dbReference type="Proteomes" id="UP000516314">
    <property type="component" value="Chromosome 5"/>
</dbReference>
<dbReference type="EMBL" id="LR881470">
    <property type="protein sequence ID" value="CAD5333211.1"/>
    <property type="molecule type" value="Genomic_DNA"/>
</dbReference>
<dbReference type="SMART" id="SM00579">
    <property type="entry name" value="FBD"/>
    <property type="match status" value="1"/>
</dbReference>
<proteinExistence type="predicted"/>
<dbReference type="PANTHER" id="PTHR31293">
    <property type="entry name" value="RNI-LIKE SUPERFAMILY PROTEIN"/>
    <property type="match status" value="1"/>
</dbReference>
<reference evidence="2 3" key="1">
    <citation type="submission" date="2020-09" db="EMBL/GenBank/DDBJ databases">
        <authorList>
            <person name="Ashkenazy H."/>
        </authorList>
    </citation>
    <scope>NUCLEOTIDE SEQUENCE [LARGE SCALE GENOMIC DNA]</scope>
    <source>
        <strain evidence="3">cv. Cdm-0</strain>
    </source>
</reference>
<dbReference type="PANTHER" id="PTHR31293:SF27">
    <property type="entry name" value="BNACNNG35480D PROTEIN"/>
    <property type="match status" value="1"/>
</dbReference>
<evidence type="ECO:0000313" key="3">
    <source>
        <dbReference type="Proteomes" id="UP000516314"/>
    </source>
</evidence>
<dbReference type="AlphaFoldDB" id="A0A7G2FCK8"/>
<evidence type="ECO:0000259" key="1">
    <source>
        <dbReference type="SMART" id="SM00579"/>
    </source>
</evidence>
<gene>
    <name evidence="2" type="ORF">AT9943_LOCUS20580</name>
</gene>
<name>A0A7G2FCK8_ARATH</name>
<sequence length="286" mass="32589">MVAVLIKSIVEQKISTTNPAFTSIVCFHFQRRRNYRTFLRGNVPPEGRVFFPALKTLSLGAVVAKPALYNWLIPGCPVLEELFILDVGSGDDQPTWTRSVVSASIKRLTIVFHFPHNTYPYEDDVEIKTPNLEFLDYSALLSDGSDVDYLDSLAEARLDLRLWELTNTFDFGEVTNLVSAIRNVKTLHLSSSSLEKRYLYKRYEDDSPTSEVEGRCCLSTCRVKVLEISGYGGSLREVKQMEHFLRKLKYLETVKIGVEEDNDSEHLRTELMTLDIASSKCNIQFI</sequence>
<protein>
    <submittedName>
        <fullName evidence="2">(thale cress) hypothetical protein</fullName>
    </submittedName>
</protein>
<dbReference type="Pfam" id="PF07723">
    <property type="entry name" value="LRR_2"/>
    <property type="match status" value="1"/>
</dbReference>
<organism evidence="2 3">
    <name type="scientific">Arabidopsis thaliana</name>
    <name type="common">Mouse-ear cress</name>
    <dbReference type="NCBI Taxonomy" id="3702"/>
    <lineage>
        <taxon>Eukaryota</taxon>
        <taxon>Viridiplantae</taxon>
        <taxon>Streptophyta</taxon>
        <taxon>Embryophyta</taxon>
        <taxon>Tracheophyta</taxon>
        <taxon>Spermatophyta</taxon>
        <taxon>Magnoliopsida</taxon>
        <taxon>eudicotyledons</taxon>
        <taxon>Gunneridae</taxon>
        <taxon>Pentapetalae</taxon>
        <taxon>rosids</taxon>
        <taxon>malvids</taxon>
        <taxon>Brassicales</taxon>
        <taxon>Brassicaceae</taxon>
        <taxon>Camelineae</taxon>
        <taxon>Arabidopsis</taxon>
    </lineage>
</organism>
<dbReference type="InterPro" id="IPR013101">
    <property type="entry name" value="LRR_PRU1-like"/>
</dbReference>
<evidence type="ECO:0000313" key="2">
    <source>
        <dbReference type="EMBL" id="CAD5333211.1"/>
    </source>
</evidence>
<feature type="domain" description="FBD" evidence="1">
    <location>
        <begin position="216"/>
        <end position="286"/>
    </location>
</feature>
<dbReference type="InterPro" id="IPR055294">
    <property type="entry name" value="FBL60-like"/>
</dbReference>